<dbReference type="InterPro" id="IPR055170">
    <property type="entry name" value="GFO_IDH_MocA-like_dom"/>
</dbReference>
<evidence type="ECO:0000313" key="6">
    <source>
        <dbReference type="Proteomes" id="UP001209654"/>
    </source>
</evidence>
<evidence type="ECO:0000313" key="5">
    <source>
        <dbReference type="EMBL" id="GLB67381.1"/>
    </source>
</evidence>
<dbReference type="SUPFAM" id="SSF55347">
    <property type="entry name" value="Glyceraldehyde-3-phosphate dehydrogenase-like, C-terminal domain"/>
    <property type="match status" value="1"/>
</dbReference>
<dbReference type="EMBL" id="BRVS01000007">
    <property type="protein sequence ID" value="GLB67381.1"/>
    <property type="molecule type" value="Genomic_DNA"/>
</dbReference>
<name>A0ABQ5MTU5_9MICC</name>
<comment type="caution">
    <text evidence="5">The sequence shown here is derived from an EMBL/GenBank/DDBJ whole genome shotgun (WGS) entry which is preliminary data.</text>
</comment>
<dbReference type="RefSeq" id="WP_264795514.1">
    <property type="nucleotide sequence ID" value="NZ_BRVS01000007.1"/>
</dbReference>
<proteinExistence type="predicted"/>
<keyword evidence="1" id="KW-0560">Oxidoreductase</keyword>
<dbReference type="InterPro" id="IPR036291">
    <property type="entry name" value="NAD(P)-bd_dom_sf"/>
</dbReference>
<reference evidence="5 6" key="1">
    <citation type="journal article" date="2023" name="Int. J. Syst. Evol. Microbiol.">
        <title>Arthrobacter mangrovi sp. nov., an actinobacterium isolated from the rhizosphere of a mangrove.</title>
        <authorList>
            <person name="Hamada M."/>
            <person name="Saitou S."/>
            <person name="Enomoto N."/>
            <person name="Nanri K."/>
            <person name="Hidaka K."/>
            <person name="Miura T."/>
            <person name="Tamura T."/>
        </authorList>
    </citation>
    <scope>NUCLEOTIDE SEQUENCE [LARGE SCALE GENOMIC DNA]</scope>
    <source>
        <strain evidence="5 6">NBRC 112813</strain>
    </source>
</reference>
<dbReference type="Proteomes" id="UP001209654">
    <property type="component" value="Unassembled WGS sequence"/>
</dbReference>
<dbReference type="InterPro" id="IPR000683">
    <property type="entry name" value="Gfo/Idh/MocA-like_OxRdtase_N"/>
</dbReference>
<dbReference type="Pfam" id="PF01408">
    <property type="entry name" value="GFO_IDH_MocA"/>
    <property type="match status" value="1"/>
</dbReference>
<keyword evidence="2" id="KW-0520">NAD</keyword>
<keyword evidence="6" id="KW-1185">Reference proteome</keyword>
<dbReference type="SUPFAM" id="SSF51735">
    <property type="entry name" value="NAD(P)-binding Rossmann-fold domains"/>
    <property type="match status" value="1"/>
</dbReference>
<gene>
    <name evidence="5" type="ORF">AHIS1636_18210</name>
</gene>
<dbReference type="Gene3D" id="3.30.360.10">
    <property type="entry name" value="Dihydrodipicolinate Reductase, domain 2"/>
    <property type="match status" value="1"/>
</dbReference>
<dbReference type="Pfam" id="PF22725">
    <property type="entry name" value="GFO_IDH_MocA_C3"/>
    <property type="match status" value="1"/>
</dbReference>
<protein>
    <submittedName>
        <fullName evidence="5">Dehydrogenase</fullName>
    </submittedName>
</protein>
<dbReference type="PANTHER" id="PTHR43818">
    <property type="entry name" value="BCDNA.GH03377"/>
    <property type="match status" value="1"/>
</dbReference>
<evidence type="ECO:0000256" key="2">
    <source>
        <dbReference type="ARBA" id="ARBA00023027"/>
    </source>
</evidence>
<organism evidence="5 6">
    <name type="scientific">Arthrobacter mangrovi</name>
    <dbReference type="NCBI Taxonomy" id="2966350"/>
    <lineage>
        <taxon>Bacteria</taxon>
        <taxon>Bacillati</taxon>
        <taxon>Actinomycetota</taxon>
        <taxon>Actinomycetes</taxon>
        <taxon>Micrococcales</taxon>
        <taxon>Micrococcaceae</taxon>
        <taxon>Arthrobacter</taxon>
    </lineage>
</organism>
<feature type="domain" description="Gfo/Idh/MocA-like oxidoreductase N-terminal" evidence="3">
    <location>
        <begin position="5"/>
        <end position="131"/>
    </location>
</feature>
<sequence>MSRPLRIGIIGAGMAGQAHAFGFRNAMMARSETPISIELDTIADPNLDLAQSVARRYGFARATADVDALIASDVDVISVALPNFLHSDVLSRVIASGKHVFAEKPIGRTPEESAALAELAAASPAVTGVGFSFRRLPGLAALQQAVGHGLLGEVHTVRAWYNADYAADPSGALTWRYSQEQAGGGALLDIGAHAIDALQFVAGAISEVSSATLRTVITERPLAAAGAIGHGGATSSETGPVTNDDIALLTVALETGAIGQITLSRIAIGIPNSLGVEVFGSQGHAHFDSISSGEFSIFRAESGDTAFNGPRRVFTGPAHPYFLDVAAMPGAGVGTGYAEAFVAEIQEFLRCVLAAAPMDTDFNTALRMMNVVGAALKSSKEGRSVPVNDLVGQPVG</sequence>
<evidence type="ECO:0000259" key="4">
    <source>
        <dbReference type="Pfam" id="PF22725"/>
    </source>
</evidence>
<evidence type="ECO:0000256" key="1">
    <source>
        <dbReference type="ARBA" id="ARBA00023002"/>
    </source>
</evidence>
<dbReference type="PANTHER" id="PTHR43818:SF11">
    <property type="entry name" value="BCDNA.GH03377"/>
    <property type="match status" value="1"/>
</dbReference>
<accession>A0ABQ5MTU5</accession>
<feature type="domain" description="GFO/IDH/MocA-like oxidoreductase" evidence="4">
    <location>
        <begin position="141"/>
        <end position="285"/>
    </location>
</feature>
<dbReference type="Gene3D" id="3.40.50.720">
    <property type="entry name" value="NAD(P)-binding Rossmann-like Domain"/>
    <property type="match status" value="1"/>
</dbReference>
<dbReference type="InterPro" id="IPR050463">
    <property type="entry name" value="Gfo/Idh/MocA_oxidrdct_glycsds"/>
</dbReference>
<evidence type="ECO:0000259" key="3">
    <source>
        <dbReference type="Pfam" id="PF01408"/>
    </source>
</evidence>